<name>A0ABP7K1U6_9RHOB</name>
<dbReference type="InterPro" id="IPR019899">
    <property type="entry name" value="Na/solute_symporter_VC_2705"/>
</dbReference>
<dbReference type="RefSeq" id="WP_344844854.1">
    <property type="nucleotide sequence ID" value="NZ_BAABDF010000005.1"/>
</dbReference>
<dbReference type="InterPro" id="IPR001734">
    <property type="entry name" value="Na/solute_symporter"/>
</dbReference>
<evidence type="ECO:0000256" key="5">
    <source>
        <dbReference type="ARBA" id="ARBA00022692"/>
    </source>
</evidence>
<dbReference type="Proteomes" id="UP001399917">
    <property type="component" value="Unassembled WGS sequence"/>
</dbReference>
<dbReference type="NCBIfam" id="TIGR03648">
    <property type="entry name" value="Na_symport_lg"/>
    <property type="match status" value="1"/>
</dbReference>
<evidence type="ECO:0000256" key="11">
    <source>
        <dbReference type="SAM" id="Phobius"/>
    </source>
</evidence>
<keyword evidence="9" id="KW-0915">Sodium</keyword>
<comment type="similarity">
    <text evidence="2 10">Belongs to the sodium:solute symporter (SSF) (TC 2.A.21) family.</text>
</comment>
<feature type="transmembrane region" description="Helical" evidence="11">
    <location>
        <begin position="281"/>
        <end position="302"/>
    </location>
</feature>
<sequence length="579" mass="61203">MDQFTLNLLVVGATFALYIGIAIWARAGSTSEFYAAGRGVHPVLNGMATGADWMSAASFISMAGIISFGGYDTSAYLMGWTGGYVLLAMLLAPYLRKFGKFTVPEFIGDRFYSQTARTVAVICLIVASLTYVIGQMTGVGVAFSRFLEVENTTGLFIGAAIVFFYAVLGGMKGITYTQVAQYVVLIIAYTIPAIFISLQITGNPIPALGLFSDVKETGEPLLTTLNGLITDLGFSEYTKQSDTTLNMFLFTVSLMIGTAGLPHVIVRFFTVPKVADARSSAGWALVFIALLYLTAPAVAAMARLNLVNTFYPNGTAAEAVSLESIENDERLNWVRNWEQTGLLAFDDKNGNGLIEYNASAENELTVNRDIITLANPEIANLPGWVIALVAAGGLAAALSTAAGLLMAISSAVSHDLIKAQINPAISEKGELLSARIAMGVAIAIATYLGLNPPGFAAQTVALAFGLAAASIFPALMMGIFSKRINNKGAVAGMLAGLIVTIVYIFLHKGWFFVASTASFSDADPLLLSIKSTSFGAIGAMINFAVAYVVSNATEEPPVEIQALVEDIRVPRGAGTAVDH</sequence>
<feature type="transmembrane region" description="Helical" evidence="11">
    <location>
        <begin position="182"/>
        <end position="200"/>
    </location>
</feature>
<evidence type="ECO:0000256" key="8">
    <source>
        <dbReference type="ARBA" id="ARBA00023136"/>
    </source>
</evidence>
<dbReference type="Pfam" id="PF00474">
    <property type="entry name" value="SSF"/>
    <property type="match status" value="2"/>
</dbReference>
<evidence type="ECO:0000256" key="7">
    <source>
        <dbReference type="ARBA" id="ARBA00022989"/>
    </source>
</evidence>
<feature type="transmembrane region" description="Helical" evidence="11">
    <location>
        <begin position="75"/>
        <end position="95"/>
    </location>
</feature>
<keyword evidence="9" id="KW-0739">Sodium transport</keyword>
<feature type="transmembrane region" description="Helical" evidence="11">
    <location>
        <begin position="6"/>
        <end position="25"/>
    </location>
</feature>
<dbReference type="InterPro" id="IPR038377">
    <property type="entry name" value="Na/Glc_symporter_sf"/>
</dbReference>
<dbReference type="CDD" id="cd11480">
    <property type="entry name" value="SLC5sbd_u4"/>
    <property type="match status" value="1"/>
</dbReference>
<dbReference type="PANTHER" id="PTHR48086:SF5">
    <property type="entry name" value="NA(+):SOLUTE SYMPORTER (SSF FAMILY)"/>
    <property type="match status" value="1"/>
</dbReference>
<keyword evidence="8 11" id="KW-0472">Membrane</keyword>
<evidence type="ECO:0000256" key="6">
    <source>
        <dbReference type="ARBA" id="ARBA00022847"/>
    </source>
</evidence>
<evidence type="ECO:0000256" key="10">
    <source>
        <dbReference type="RuleBase" id="RU362091"/>
    </source>
</evidence>
<dbReference type="PROSITE" id="PS50283">
    <property type="entry name" value="NA_SOLUT_SYMP_3"/>
    <property type="match status" value="1"/>
</dbReference>
<keyword evidence="3" id="KW-0813">Transport</keyword>
<feature type="transmembrane region" description="Helical" evidence="11">
    <location>
        <begin position="432"/>
        <end position="450"/>
    </location>
</feature>
<dbReference type="PROSITE" id="PS00457">
    <property type="entry name" value="NA_SOLUT_SYMP_2"/>
    <property type="match status" value="1"/>
</dbReference>
<evidence type="ECO:0000256" key="9">
    <source>
        <dbReference type="ARBA" id="ARBA00023201"/>
    </source>
</evidence>
<proteinExistence type="inferred from homology"/>
<dbReference type="Gene3D" id="1.20.1730.10">
    <property type="entry name" value="Sodium/glucose cotransporter"/>
    <property type="match status" value="1"/>
</dbReference>
<dbReference type="PANTHER" id="PTHR48086">
    <property type="entry name" value="SODIUM/PROLINE SYMPORTER-RELATED"/>
    <property type="match status" value="1"/>
</dbReference>
<keyword evidence="7 11" id="KW-1133">Transmembrane helix</keyword>
<comment type="caution">
    <text evidence="12">The sequence shown here is derived from an EMBL/GenBank/DDBJ whole genome shotgun (WGS) entry which is preliminary data.</text>
</comment>
<keyword evidence="13" id="KW-1185">Reference proteome</keyword>
<protein>
    <submittedName>
        <fullName evidence="12">Cation acetate symporter</fullName>
    </submittedName>
</protein>
<keyword evidence="4" id="KW-1003">Cell membrane</keyword>
<evidence type="ECO:0000256" key="1">
    <source>
        <dbReference type="ARBA" id="ARBA00004141"/>
    </source>
</evidence>
<evidence type="ECO:0000313" key="13">
    <source>
        <dbReference type="Proteomes" id="UP001399917"/>
    </source>
</evidence>
<feature type="transmembrane region" description="Helical" evidence="11">
    <location>
        <begin position="456"/>
        <end position="476"/>
    </location>
</feature>
<dbReference type="EMBL" id="BAABDF010000005">
    <property type="protein sequence ID" value="GAA3862724.1"/>
    <property type="molecule type" value="Genomic_DNA"/>
</dbReference>
<evidence type="ECO:0000256" key="3">
    <source>
        <dbReference type="ARBA" id="ARBA00022448"/>
    </source>
</evidence>
<evidence type="ECO:0000256" key="4">
    <source>
        <dbReference type="ARBA" id="ARBA00022475"/>
    </source>
</evidence>
<comment type="subcellular location">
    <subcellularLocation>
        <location evidence="1">Membrane</location>
        <topology evidence="1">Multi-pass membrane protein</topology>
    </subcellularLocation>
</comment>
<dbReference type="InterPro" id="IPR050277">
    <property type="entry name" value="Sodium:Solute_Symporter"/>
</dbReference>
<feature type="transmembrane region" description="Helical" evidence="11">
    <location>
        <begin position="488"/>
        <end position="506"/>
    </location>
</feature>
<feature type="transmembrane region" description="Helical" evidence="11">
    <location>
        <begin position="153"/>
        <end position="170"/>
    </location>
</feature>
<accession>A0ABP7K1U6</accession>
<dbReference type="InterPro" id="IPR018212">
    <property type="entry name" value="Na/solute_symporter_CS"/>
</dbReference>
<feature type="transmembrane region" description="Helical" evidence="11">
    <location>
        <begin position="116"/>
        <end position="133"/>
    </location>
</feature>
<keyword evidence="9" id="KW-0406">Ion transport</keyword>
<evidence type="ECO:0000313" key="12">
    <source>
        <dbReference type="EMBL" id="GAA3862724.1"/>
    </source>
</evidence>
<gene>
    <name evidence="12" type="ORF">GCM10022404_11620</name>
</gene>
<keyword evidence="6" id="KW-0769">Symport</keyword>
<reference evidence="13" key="1">
    <citation type="journal article" date="2019" name="Int. J. Syst. Evol. Microbiol.">
        <title>The Global Catalogue of Microorganisms (GCM) 10K type strain sequencing project: providing services to taxonomists for standard genome sequencing and annotation.</title>
        <authorList>
            <consortium name="The Broad Institute Genomics Platform"/>
            <consortium name="The Broad Institute Genome Sequencing Center for Infectious Disease"/>
            <person name="Wu L."/>
            <person name="Ma J."/>
        </authorList>
    </citation>
    <scope>NUCLEOTIDE SEQUENCE [LARGE SCALE GENOMIC DNA]</scope>
    <source>
        <strain evidence="13">JCM 17190</strain>
    </source>
</reference>
<feature type="transmembrane region" description="Helical" evidence="11">
    <location>
        <begin position="384"/>
        <end position="412"/>
    </location>
</feature>
<feature type="transmembrane region" description="Helical" evidence="11">
    <location>
        <begin position="247"/>
        <end position="269"/>
    </location>
</feature>
<feature type="transmembrane region" description="Helical" evidence="11">
    <location>
        <begin position="526"/>
        <end position="549"/>
    </location>
</feature>
<keyword evidence="5 11" id="KW-0812">Transmembrane</keyword>
<evidence type="ECO:0000256" key="2">
    <source>
        <dbReference type="ARBA" id="ARBA00006434"/>
    </source>
</evidence>
<organism evidence="12 13">
    <name type="scientific">Celeribacter arenosi</name>
    <dbReference type="NCBI Taxonomy" id="792649"/>
    <lineage>
        <taxon>Bacteria</taxon>
        <taxon>Pseudomonadati</taxon>
        <taxon>Pseudomonadota</taxon>
        <taxon>Alphaproteobacteria</taxon>
        <taxon>Rhodobacterales</taxon>
        <taxon>Roseobacteraceae</taxon>
        <taxon>Celeribacter</taxon>
    </lineage>
</organism>